<sequence length="86" mass="9587">MLDPWDHLDYGTGEIKVPVVSSFPASIPRDTSSGTPSTGAEGRQGPETSMNQICRHRMWETSQPMPPCPGLREYAGKTKHDYHQNM</sequence>
<evidence type="ECO:0000256" key="1">
    <source>
        <dbReference type="SAM" id="MobiDB-lite"/>
    </source>
</evidence>
<reference evidence="2 3" key="1">
    <citation type="submission" date="2019-04" db="EMBL/GenBank/DDBJ databases">
        <authorList>
            <consortium name="DOE Joint Genome Institute"/>
            <person name="Mondo S."/>
            <person name="Kjaerbolling I."/>
            <person name="Vesth T."/>
            <person name="Frisvad J.C."/>
            <person name="Nybo J.L."/>
            <person name="Theobald S."/>
            <person name="Kildgaard S."/>
            <person name="Isbrandt T."/>
            <person name="Kuo A."/>
            <person name="Sato A."/>
            <person name="Lyhne E.K."/>
            <person name="Kogle M.E."/>
            <person name="Wiebenga A."/>
            <person name="Kun R.S."/>
            <person name="Lubbers R.J."/>
            <person name="Makela M.R."/>
            <person name="Barry K."/>
            <person name="Chovatia M."/>
            <person name="Clum A."/>
            <person name="Daum C."/>
            <person name="Haridas S."/>
            <person name="He G."/>
            <person name="LaButti K."/>
            <person name="Lipzen A."/>
            <person name="Riley R."/>
            <person name="Salamov A."/>
            <person name="Simmons B.A."/>
            <person name="Magnuson J.K."/>
            <person name="Henrissat B."/>
            <person name="Mortensen U.H."/>
            <person name="Larsen T.O."/>
            <person name="Devries R.P."/>
            <person name="Grigoriev I.V."/>
            <person name="Machida M."/>
            <person name="Baker S.E."/>
            <person name="Andersen M.R."/>
            <person name="Cantor M.N."/>
            <person name="Hua S.X."/>
        </authorList>
    </citation>
    <scope>NUCLEOTIDE SEQUENCE [LARGE SCALE GENOMIC DNA]</scope>
    <source>
        <strain evidence="2 3">CBS 119388</strain>
    </source>
</reference>
<dbReference type="GeneID" id="43664043"/>
<dbReference type="RefSeq" id="XP_031945729.1">
    <property type="nucleotide sequence ID" value="XM_032079352.1"/>
</dbReference>
<accession>A0A5N7DPL8</accession>
<feature type="compositionally biased region" description="Basic and acidic residues" evidence="1">
    <location>
        <begin position="74"/>
        <end position="86"/>
    </location>
</feature>
<organism evidence="2 3">
    <name type="scientific">Aspergillus pseudonomiae</name>
    <dbReference type="NCBI Taxonomy" id="1506151"/>
    <lineage>
        <taxon>Eukaryota</taxon>
        <taxon>Fungi</taxon>
        <taxon>Dikarya</taxon>
        <taxon>Ascomycota</taxon>
        <taxon>Pezizomycotina</taxon>
        <taxon>Eurotiomycetes</taxon>
        <taxon>Eurotiomycetidae</taxon>
        <taxon>Eurotiales</taxon>
        <taxon>Aspergillaceae</taxon>
        <taxon>Aspergillus</taxon>
        <taxon>Aspergillus subgen. Circumdati</taxon>
    </lineage>
</organism>
<feature type="region of interest" description="Disordered" evidence="1">
    <location>
        <begin position="60"/>
        <end position="86"/>
    </location>
</feature>
<dbReference type="EMBL" id="ML736743">
    <property type="protein sequence ID" value="KAE8408410.1"/>
    <property type="molecule type" value="Genomic_DNA"/>
</dbReference>
<evidence type="ECO:0000313" key="3">
    <source>
        <dbReference type="Proteomes" id="UP000325579"/>
    </source>
</evidence>
<proteinExistence type="predicted"/>
<feature type="compositionally biased region" description="Polar residues" evidence="1">
    <location>
        <begin position="29"/>
        <end position="38"/>
    </location>
</feature>
<gene>
    <name evidence="2" type="ORF">BDV37DRAFT_172030</name>
</gene>
<keyword evidence="3" id="KW-1185">Reference proteome</keyword>
<name>A0A5N7DPL8_9EURO</name>
<protein>
    <submittedName>
        <fullName evidence="2">Uncharacterized protein</fullName>
    </submittedName>
</protein>
<dbReference type="Proteomes" id="UP000325579">
    <property type="component" value="Unassembled WGS sequence"/>
</dbReference>
<dbReference type="AlphaFoldDB" id="A0A5N7DPL8"/>
<evidence type="ECO:0000313" key="2">
    <source>
        <dbReference type="EMBL" id="KAE8408410.1"/>
    </source>
</evidence>
<feature type="region of interest" description="Disordered" evidence="1">
    <location>
        <begin position="21"/>
        <end position="47"/>
    </location>
</feature>